<dbReference type="Pfam" id="PF01193">
    <property type="entry name" value="RNA_pol_L"/>
    <property type="match status" value="1"/>
</dbReference>
<dbReference type="STRING" id="1802115.A2756_05675"/>
<gene>
    <name evidence="11" type="primary">rpoA</name>
    <name evidence="13" type="ORF">A2756_05675</name>
</gene>
<comment type="domain">
    <text evidence="11">The N-terminal domain is essential for RNAP assembly and basal transcription, whereas the C-terminal domain is involved in interaction with transcriptional regulators and with upstream promoter elements.</text>
</comment>
<dbReference type="EMBL" id="MHNL01000029">
    <property type="protein sequence ID" value="OGZ43821.1"/>
    <property type="molecule type" value="Genomic_DNA"/>
</dbReference>
<dbReference type="NCBIfam" id="NF003519">
    <property type="entry name" value="PRK05182.2-5"/>
    <property type="match status" value="1"/>
</dbReference>
<dbReference type="SMART" id="SM00662">
    <property type="entry name" value="RPOLD"/>
    <property type="match status" value="1"/>
</dbReference>
<evidence type="ECO:0000256" key="6">
    <source>
        <dbReference type="ARBA" id="ARBA00022695"/>
    </source>
</evidence>
<evidence type="ECO:0000256" key="11">
    <source>
        <dbReference type="HAMAP-Rule" id="MF_00059"/>
    </source>
</evidence>
<dbReference type="SUPFAM" id="SSF56553">
    <property type="entry name" value="Insert subdomain of RNA polymerase alpha subunit"/>
    <property type="match status" value="1"/>
</dbReference>
<comment type="caution">
    <text evidence="13">The sequence shown here is derived from an EMBL/GenBank/DDBJ whole genome shotgun (WGS) entry which is preliminary data.</text>
</comment>
<evidence type="ECO:0000256" key="4">
    <source>
        <dbReference type="ARBA" id="ARBA00022478"/>
    </source>
</evidence>
<evidence type="ECO:0000313" key="13">
    <source>
        <dbReference type="EMBL" id="OGZ43821.1"/>
    </source>
</evidence>
<comment type="similarity">
    <text evidence="1 11">Belongs to the RNA polymerase alpha chain family.</text>
</comment>
<dbReference type="InterPro" id="IPR011262">
    <property type="entry name" value="DNA-dir_RNA_pol_insert"/>
</dbReference>
<dbReference type="HAMAP" id="MF_00059">
    <property type="entry name" value="RNApol_bact_RpoA"/>
    <property type="match status" value="1"/>
</dbReference>
<evidence type="ECO:0000256" key="1">
    <source>
        <dbReference type="ARBA" id="ARBA00007123"/>
    </source>
</evidence>
<dbReference type="InterPro" id="IPR036643">
    <property type="entry name" value="RNApol_insert_sf"/>
</dbReference>
<organism evidence="13 14">
    <name type="scientific">Candidatus Ryanbacteria bacterium RIFCSPHIGHO2_01_FULL_48_27</name>
    <dbReference type="NCBI Taxonomy" id="1802115"/>
    <lineage>
        <taxon>Bacteria</taxon>
        <taxon>Candidatus Ryaniibacteriota</taxon>
    </lineage>
</organism>
<accession>A0A1G2G1T8</accession>
<dbReference type="SUPFAM" id="SSF47789">
    <property type="entry name" value="C-terminal domain of RNA polymerase alpha subunit"/>
    <property type="match status" value="1"/>
</dbReference>
<dbReference type="Gene3D" id="2.170.120.12">
    <property type="entry name" value="DNA-directed RNA polymerase, insert domain"/>
    <property type="match status" value="1"/>
</dbReference>
<dbReference type="GO" id="GO:0006351">
    <property type="term" value="P:DNA-templated transcription"/>
    <property type="evidence" value="ECO:0007669"/>
    <property type="project" value="UniProtKB-UniRule"/>
</dbReference>
<dbReference type="GO" id="GO:0005737">
    <property type="term" value="C:cytoplasm"/>
    <property type="evidence" value="ECO:0007669"/>
    <property type="project" value="UniProtKB-ARBA"/>
</dbReference>
<comment type="catalytic activity">
    <reaction evidence="10 11">
        <text>RNA(n) + a ribonucleoside 5'-triphosphate = RNA(n+1) + diphosphate</text>
        <dbReference type="Rhea" id="RHEA:21248"/>
        <dbReference type="Rhea" id="RHEA-COMP:14527"/>
        <dbReference type="Rhea" id="RHEA-COMP:17342"/>
        <dbReference type="ChEBI" id="CHEBI:33019"/>
        <dbReference type="ChEBI" id="CHEBI:61557"/>
        <dbReference type="ChEBI" id="CHEBI:140395"/>
        <dbReference type="EC" id="2.7.7.6"/>
    </reaction>
</comment>
<dbReference type="Gene3D" id="1.10.150.20">
    <property type="entry name" value="5' to 3' exonuclease, C-terminal subdomain"/>
    <property type="match status" value="1"/>
</dbReference>
<evidence type="ECO:0000256" key="7">
    <source>
        <dbReference type="ARBA" id="ARBA00023163"/>
    </source>
</evidence>
<dbReference type="NCBIfam" id="TIGR02027">
    <property type="entry name" value="rpoA"/>
    <property type="match status" value="1"/>
</dbReference>
<dbReference type="FunFam" id="2.170.120.12:FF:000001">
    <property type="entry name" value="DNA-directed RNA polymerase subunit alpha"/>
    <property type="match status" value="1"/>
</dbReference>
<feature type="region of interest" description="Alpha N-terminal domain (alpha-NTD)" evidence="11">
    <location>
        <begin position="1"/>
        <end position="240"/>
    </location>
</feature>
<feature type="domain" description="DNA-directed RNA polymerase RpoA/D/Rpb3-type" evidence="12">
    <location>
        <begin position="16"/>
        <end position="224"/>
    </location>
</feature>
<evidence type="ECO:0000256" key="2">
    <source>
        <dbReference type="ARBA" id="ARBA00012418"/>
    </source>
</evidence>
<dbReference type="InterPro" id="IPR011263">
    <property type="entry name" value="DNA-dir_RNA_pol_RpoA/D/Rpb3"/>
</dbReference>
<dbReference type="EC" id="2.7.7.6" evidence="2 11"/>
<protein>
    <recommendedName>
        <fullName evidence="3 11">DNA-directed RNA polymerase subunit alpha</fullName>
        <shortName evidence="11">RNAP subunit alpha</shortName>
        <ecNumber evidence="2 11">2.7.7.6</ecNumber>
    </recommendedName>
    <alternativeName>
        <fullName evidence="9 11">RNA polymerase subunit alpha</fullName>
    </alternativeName>
    <alternativeName>
        <fullName evidence="8 11">Transcriptase subunit alpha</fullName>
    </alternativeName>
</protein>
<proteinExistence type="inferred from homology"/>
<dbReference type="InterPro" id="IPR011773">
    <property type="entry name" value="DNA-dir_RpoA"/>
</dbReference>
<dbReference type="AlphaFoldDB" id="A0A1G2G1T8"/>
<evidence type="ECO:0000256" key="9">
    <source>
        <dbReference type="ARBA" id="ARBA00033070"/>
    </source>
</evidence>
<dbReference type="Proteomes" id="UP000177785">
    <property type="component" value="Unassembled WGS sequence"/>
</dbReference>
<evidence type="ECO:0000256" key="10">
    <source>
        <dbReference type="ARBA" id="ARBA00048552"/>
    </source>
</evidence>
<dbReference type="InterPro" id="IPR011260">
    <property type="entry name" value="RNAP_asu_C"/>
</dbReference>
<feature type="region of interest" description="Alpha C-terminal domain (alpha-CTD)" evidence="11">
    <location>
        <begin position="257"/>
        <end position="320"/>
    </location>
</feature>
<comment type="function">
    <text evidence="11">DNA-dependent RNA polymerase catalyzes the transcription of DNA into RNA using the four ribonucleoside triphosphates as substrates.</text>
</comment>
<reference evidence="13 14" key="1">
    <citation type="journal article" date="2016" name="Nat. Commun.">
        <title>Thousands of microbial genomes shed light on interconnected biogeochemical processes in an aquifer system.</title>
        <authorList>
            <person name="Anantharaman K."/>
            <person name="Brown C.T."/>
            <person name="Hug L.A."/>
            <person name="Sharon I."/>
            <person name="Castelle C.J."/>
            <person name="Probst A.J."/>
            <person name="Thomas B.C."/>
            <person name="Singh A."/>
            <person name="Wilkins M.J."/>
            <person name="Karaoz U."/>
            <person name="Brodie E.L."/>
            <person name="Williams K.H."/>
            <person name="Hubbard S.S."/>
            <person name="Banfield J.F."/>
        </authorList>
    </citation>
    <scope>NUCLEOTIDE SEQUENCE [LARGE SCALE GENOMIC DNA]</scope>
</reference>
<keyword evidence="6 11" id="KW-0548">Nucleotidyltransferase</keyword>
<dbReference type="GO" id="GO:0003899">
    <property type="term" value="F:DNA-directed RNA polymerase activity"/>
    <property type="evidence" value="ECO:0007669"/>
    <property type="project" value="UniProtKB-UniRule"/>
</dbReference>
<dbReference type="Gene3D" id="3.30.1360.10">
    <property type="entry name" value="RNA polymerase, RBP11-like subunit"/>
    <property type="match status" value="1"/>
</dbReference>
<dbReference type="CDD" id="cd06928">
    <property type="entry name" value="RNAP_alpha_NTD"/>
    <property type="match status" value="1"/>
</dbReference>
<dbReference type="Pfam" id="PF03118">
    <property type="entry name" value="RNA_pol_A_CTD"/>
    <property type="match status" value="1"/>
</dbReference>
<keyword evidence="5 11" id="KW-0808">Transferase</keyword>
<keyword evidence="7 11" id="KW-0804">Transcription</keyword>
<evidence type="ECO:0000259" key="12">
    <source>
        <dbReference type="SMART" id="SM00662"/>
    </source>
</evidence>
<dbReference type="SUPFAM" id="SSF55257">
    <property type="entry name" value="RBP11-like subunits of RNA polymerase"/>
    <property type="match status" value="1"/>
</dbReference>
<evidence type="ECO:0000256" key="3">
    <source>
        <dbReference type="ARBA" id="ARBA00015972"/>
    </source>
</evidence>
<evidence type="ECO:0000256" key="8">
    <source>
        <dbReference type="ARBA" id="ARBA00032524"/>
    </source>
</evidence>
<evidence type="ECO:0000256" key="5">
    <source>
        <dbReference type="ARBA" id="ARBA00022679"/>
    </source>
</evidence>
<name>A0A1G2G1T8_9BACT</name>
<keyword evidence="4 11" id="KW-0240">DNA-directed RNA polymerase</keyword>
<dbReference type="Pfam" id="PF01000">
    <property type="entry name" value="RNA_pol_A_bac"/>
    <property type="match status" value="1"/>
</dbReference>
<sequence>MILPSRPKVISENGNQGIFEIDSLYPGYGITIGTSLRRVLLSSLPGSAVTSIKIDGVHHEFSTIPGVLEDMVTILLNIKKLRFRVNSEEPQTVELSAKGQKSFTAKDLTVPSTVDIINADEPILTLTGKDASIHIELIVERGLGYVPRELARKEKVEVGMMTMDALFSPVKKVNYEVEDMRVGDRTDYNRLRFTIDTDGSISPREAFLGAVTIVIKQFEALSRGFSEGEAMETFMDMPPAEMAGSLQTQDTDEETDLSKLRVEDLRLSSRTINALHEAGIKTVGGLLRKDTDSLSTIPGVGDKALQEIKRALGSMGLTLK</sequence>
<dbReference type="GO" id="GO:0000428">
    <property type="term" value="C:DNA-directed RNA polymerase complex"/>
    <property type="evidence" value="ECO:0007669"/>
    <property type="project" value="UniProtKB-KW"/>
</dbReference>
<evidence type="ECO:0000313" key="14">
    <source>
        <dbReference type="Proteomes" id="UP000177785"/>
    </source>
</evidence>
<dbReference type="InterPro" id="IPR036603">
    <property type="entry name" value="RBP11-like"/>
</dbReference>
<dbReference type="GO" id="GO:0046983">
    <property type="term" value="F:protein dimerization activity"/>
    <property type="evidence" value="ECO:0007669"/>
    <property type="project" value="InterPro"/>
</dbReference>
<dbReference type="GO" id="GO:0003677">
    <property type="term" value="F:DNA binding"/>
    <property type="evidence" value="ECO:0007669"/>
    <property type="project" value="UniProtKB-UniRule"/>
</dbReference>
<comment type="subunit">
    <text evidence="11">Homodimer. The RNAP catalytic core consists of 2 alpha, 1 beta, 1 beta' and 1 omega subunit. When a sigma factor is associated with the core the holoenzyme is formed, which can initiate transcription.</text>
</comment>